<gene>
    <name evidence="7" type="ORF">GCM10022280_26240</name>
</gene>
<dbReference type="Gene3D" id="1.20.58.340">
    <property type="entry name" value="Magnesium transport protein CorA, transmembrane region"/>
    <property type="match status" value="2"/>
</dbReference>
<comment type="caution">
    <text evidence="7">The sequence shown here is derived from an EMBL/GenBank/DDBJ whole genome shotgun (WGS) entry which is preliminary data.</text>
</comment>
<keyword evidence="8" id="KW-1185">Reference proteome</keyword>
<dbReference type="CDD" id="cd12837">
    <property type="entry name" value="EcCorA-like_u1"/>
    <property type="match status" value="1"/>
</dbReference>
<feature type="transmembrane region" description="Helical" evidence="6">
    <location>
        <begin position="268"/>
        <end position="288"/>
    </location>
</feature>
<reference evidence="8" key="1">
    <citation type="journal article" date="2019" name="Int. J. Syst. Evol. Microbiol.">
        <title>The Global Catalogue of Microorganisms (GCM) 10K type strain sequencing project: providing services to taxonomists for standard genome sequencing and annotation.</title>
        <authorList>
            <consortium name="The Broad Institute Genomics Platform"/>
            <consortium name="The Broad Institute Genome Sequencing Center for Infectious Disease"/>
            <person name="Wu L."/>
            <person name="Ma J."/>
        </authorList>
    </citation>
    <scope>NUCLEOTIDE SEQUENCE [LARGE SCALE GENOMIC DNA]</scope>
    <source>
        <strain evidence="8">JCM 17563</strain>
    </source>
</reference>
<dbReference type="SUPFAM" id="SSF143865">
    <property type="entry name" value="CorA soluble domain-like"/>
    <property type="match status" value="1"/>
</dbReference>
<accession>A0ABP7TC29</accession>
<dbReference type="PANTHER" id="PTHR47685:SF1">
    <property type="entry name" value="MAGNESIUM TRANSPORT PROTEIN CORA"/>
    <property type="match status" value="1"/>
</dbReference>
<dbReference type="PANTHER" id="PTHR47685">
    <property type="entry name" value="MAGNESIUM TRANSPORT PROTEIN CORA"/>
    <property type="match status" value="1"/>
</dbReference>
<evidence type="ECO:0000256" key="2">
    <source>
        <dbReference type="ARBA" id="ARBA00009765"/>
    </source>
</evidence>
<dbReference type="SUPFAM" id="SSF144083">
    <property type="entry name" value="Magnesium transport protein CorA, transmembrane region"/>
    <property type="match status" value="1"/>
</dbReference>
<dbReference type="Gene3D" id="3.30.460.20">
    <property type="entry name" value="CorA soluble domain-like"/>
    <property type="match status" value="1"/>
</dbReference>
<dbReference type="EMBL" id="BAABBQ010000001">
    <property type="protein sequence ID" value="GAA4024145.1"/>
    <property type="molecule type" value="Genomic_DNA"/>
</dbReference>
<evidence type="ECO:0000256" key="1">
    <source>
        <dbReference type="ARBA" id="ARBA00004141"/>
    </source>
</evidence>
<name>A0ABP7TC29_9SPHN</name>
<evidence type="ECO:0000256" key="5">
    <source>
        <dbReference type="ARBA" id="ARBA00023136"/>
    </source>
</evidence>
<dbReference type="Proteomes" id="UP001500235">
    <property type="component" value="Unassembled WGS sequence"/>
</dbReference>
<evidence type="ECO:0000313" key="8">
    <source>
        <dbReference type="Proteomes" id="UP001500235"/>
    </source>
</evidence>
<evidence type="ECO:0000256" key="4">
    <source>
        <dbReference type="ARBA" id="ARBA00022989"/>
    </source>
</evidence>
<sequence length="326" mass="35888">MLRAYGPDCDGSVITATGTIPAGATWIDLEEPTREEEQLVEQSLGFAVPTRDDMVEIEPSSRLYERSGALVMTVSVLFGVQEGDPQSEPISFMLKGGKLVTVRYVTPKPWLAFSREARVEAGLVKDATTALTRLLDAIVDRLADELEDAAAEIERLSRETFRGGVRGDYERIPTKQLETVLHRIGQVQSLIAKIRVTAVSTARALSFLAASDRLHLPECERTRDLISSLSTDVAALIDHSAFQASQLTFLLDASLGLISIEQNAAMKLFSWVAIVFLPPTLVAGIFGMNFHYMPELDEVWGYPASLALMLVSAVLPLWILKRKGWI</sequence>
<dbReference type="InterPro" id="IPR050829">
    <property type="entry name" value="CorA_MIT"/>
</dbReference>
<evidence type="ECO:0000256" key="6">
    <source>
        <dbReference type="SAM" id="Phobius"/>
    </source>
</evidence>
<protein>
    <submittedName>
        <fullName evidence="7">Magnesium transporter CorA family protein</fullName>
    </submittedName>
</protein>
<evidence type="ECO:0000313" key="7">
    <source>
        <dbReference type="EMBL" id="GAA4024145.1"/>
    </source>
</evidence>
<keyword evidence="5 6" id="KW-0472">Membrane</keyword>
<dbReference type="InterPro" id="IPR002523">
    <property type="entry name" value="MgTranspt_CorA/ZnTranspt_ZntB"/>
</dbReference>
<dbReference type="Pfam" id="PF01544">
    <property type="entry name" value="CorA"/>
    <property type="match status" value="1"/>
</dbReference>
<evidence type="ECO:0000256" key="3">
    <source>
        <dbReference type="ARBA" id="ARBA00022692"/>
    </source>
</evidence>
<feature type="transmembrane region" description="Helical" evidence="6">
    <location>
        <begin position="300"/>
        <end position="320"/>
    </location>
</feature>
<dbReference type="RefSeq" id="WP_344707848.1">
    <property type="nucleotide sequence ID" value="NZ_BAABBQ010000001.1"/>
</dbReference>
<dbReference type="InterPro" id="IPR045861">
    <property type="entry name" value="CorA_cytoplasmic_dom"/>
</dbReference>
<comment type="similarity">
    <text evidence="2">Belongs to the CorA metal ion transporter (MIT) (TC 1.A.35) family.</text>
</comment>
<proteinExistence type="inferred from homology"/>
<comment type="subcellular location">
    <subcellularLocation>
        <location evidence="1">Membrane</location>
        <topology evidence="1">Multi-pass membrane protein</topology>
    </subcellularLocation>
</comment>
<keyword evidence="4 6" id="KW-1133">Transmembrane helix</keyword>
<keyword evidence="3 6" id="KW-0812">Transmembrane</keyword>
<organism evidence="7 8">
    <name type="scientific">Sphingomonas swuensis</name>
    <dbReference type="NCBI Taxonomy" id="977800"/>
    <lineage>
        <taxon>Bacteria</taxon>
        <taxon>Pseudomonadati</taxon>
        <taxon>Pseudomonadota</taxon>
        <taxon>Alphaproteobacteria</taxon>
        <taxon>Sphingomonadales</taxon>
        <taxon>Sphingomonadaceae</taxon>
        <taxon>Sphingomonas</taxon>
    </lineage>
</organism>
<dbReference type="InterPro" id="IPR045863">
    <property type="entry name" value="CorA_TM1_TM2"/>
</dbReference>